<protein>
    <submittedName>
        <fullName evidence="2">Replication initiator protein</fullName>
    </submittedName>
</protein>
<dbReference type="EMBL" id="MK249233">
    <property type="protein sequence ID" value="QCQ85143.1"/>
    <property type="molecule type" value="Genomic_DNA"/>
</dbReference>
<reference evidence="2" key="1">
    <citation type="submission" date="2018-12" db="EMBL/GenBank/DDBJ databases">
        <title>Singled stranded DNA viruses identified in blackflies (Austrosimulium ungulatum) sampled in New Zealand.</title>
        <authorList>
            <person name="Kraberger S."/>
            <person name="Fontenele R.S."/>
            <person name="Schmidlin K."/>
            <person name="Walters M."/>
            <person name="Varsani A."/>
        </authorList>
    </citation>
    <scope>NUCLEOTIDE SEQUENCE [LARGE SCALE GENOMIC DNA]</scope>
    <source>
        <strain evidence="2">211</strain>
    </source>
</reference>
<dbReference type="InterPro" id="IPR056906">
    <property type="entry name" value="ORF2/G2P_dom"/>
</dbReference>
<dbReference type="Pfam" id="PF23343">
    <property type="entry name" value="REP_ORF2-G2P"/>
    <property type="match status" value="1"/>
</dbReference>
<accession>A0A4V1F5I1</accession>
<evidence type="ECO:0000313" key="2">
    <source>
        <dbReference type="EMBL" id="QCQ85143.1"/>
    </source>
</evidence>
<name>A0A4V1F5I1_9VIRU</name>
<organism evidence="2">
    <name type="scientific">Blackfly microvirus SF02</name>
    <dbReference type="NCBI Taxonomy" id="2576452"/>
    <lineage>
        <taxon>Viruses</taxon>
        <taxon>Monodnaviria</taxon>
        <taxon>Sangervirae</taxon>
        <taxon>Phixviricota</taxon>
        <taxon>Malgrandaviricetes</taxon>
        <taxon>Petitvirales</taxon>
        <taxon>Microviridae</taxon>
        <taxon>Microvirus</taxon>
    </lineage>
</organism>
<dbReference type="Proteomes" id="UP000322468">
    <property type="component" value="Segment"/>
</dbReference>
<proteinExistence type="predicted"/>
<feature type="domain" description="Replication-associated protein ORF2/G2P" evidence="1">
    <location>
        <begin position="63"/>
        <end position="161"/>
    </location>
</feature>
<sequence length="277" mass="31508">MPCSLPIAAYQLPSGAIQIGQPKIGKEETLLLPCGKCLGCRTANARAWALRCHLELQDHEHTVFATLTYSPQWLPPTLQKRDLQRFLKKLRKRMGPTRHIRFFACGEYGTQNARPHYHIIIFGLGEAEAEKINKAWGLGHTDVKAATPKNIAYTTRYTAKKLGDDQYCKREYVDPETGEVFEWQPPFLQMSRKPGIGGNARKHTASWKEYAIMNGVKQPVPRYYHAAWKATATDEQIAQLAEKRKLTPKQIVTLQMLEAQEKIIEARQDISAAKRKL</sequence>
<evidence type="ECO:0000259" key="1">
    <source>
        <dbReference type="Pfam" id="PF23343"/>
    </source>
</evidence>